<accession>A0A0A9CJS8</accession>
<reference evidence="1" key="1">
    <citation type="submission" date="2014-09" db="EMBL/GenBank/DDBJ databases">
        <authorList>
            <person name="Magalhaes I.L.F."/>
            <person name="Oliveira U."/>
            <person name="Santos F.R."/>
            <person name="Vidigal T.H.D.A."/>
            <person name="Brescovit A.D."/>
            <person name="Santos A.J."/>
        </authorList>
    </citation>
    <scope>NUCLEOTIDE SEQUENCE</scope>
    <source>
        <tissue evidence="1">Shoot tissue taken approximately 20 cm above the soil surface</tissue>
    </source>
</reference>
<evidence type="ECO:0000313" key="1">
    <source>
        <dbReference type="EMBL" id="JAD73600.1"/>
    </source>
</evidence>
<sequence length="68" mass="8491">MRRGVRRRRWITTWPWWSSAPSARRWLEATARRSWPDTPRLRARLWWLRQEQRIRARPSRRGRGGPGW</sequence>
<dbReference type="AlphaFoldDB" id="A0A0A9CJS8"/>
<name>A0A0A9CJS8_ARUDO</name>
<organism evidence="1">
    <name type="scientific">Arundo donax</name>
    <name type="common">Giant reed</name>
    <name type="synonym">Donax arundinaceus</name>
    <dbReference type="NCBI Taxonomy" id="35708"/>
    <lineage>
        <taxon>Eukaryota</taxon>
        <taxon>Viridiplantae</taxon>
        <taxon>Streptophyta</taxon>
        <taxon>Embryophyta</taxon>
        <taxon>Tracheophyta</taxon>
        <taxon>Spermatophyta</taxon>
        <taxon>Magnoliopsida</taxon>
        <taxon>Liliopsida</taxon>
        <taxon>Poales</taxon>
        <taxon>Poaceae</taxon>
        <taxon>PACMAD clade</taxon>
        <taxon>Arundinoideae</taxon>
        <taxon>Arundineae</taxon>
        <taxon>Arundo</taxon>
    </lineage>
</organism>
<proteinExistence type="predicted"/>
<protein>
    <submittedName>
        <fullName evidence="1">Uncharacterized protein</fullName>
    </submittedName>
</protein>
<reference evidence="1" key="2">
    <citation type="journal article" date="2015" name="Data Brief">
        <title>Shoot transcriptome of the giant reed, Arundo donax.</title>
        <authorList>
            <person name="Barrero R.A."/>
            <person name="Guerrero F.D."/>
            <person name="Moolhuijzen P."/>
            <person name="Goolsby J.A."/>
            <person name="Tidwell J."/>
            <person name="Bellgard S.E."/>
            <person name="Bellgard M.I."/>
        </authorList>
    </citation>
    <scope>NUCLEOTIDE SEQUENCE</scope>
    <source>
        <tissue evidence="1">Shoot tissue taken approximately 20 cm above the soil surface</tissue>
    </source>
</reference>
<dbReference type="EMBL" id="GBRH01224295">
    <property type="protein sequence ID" value="JAD73600.1"/>
    <property type="molecule type" value="Transcribed_RNA"/>
</dbReference>